<sequence>MTAFSLLRYWPRLAASALAGTLALSALPVAAQNGAGQNEGGQTSGDPSAETGWQEAPLLPPIGKDDRLYGKADADFSLIVYLDPECPYCKVLGQQPEHVVDTSGGKVNLAVRLFPLPFHGPNAMLASTTALCVGDQAGPLAYYRFLDGWMAMTGSNGKGIGAGTAGKGDPVAELAATSGARNREALAECSVSEQTNQRLAREMRVGELAGVQGTPAIAIRDNRAGRTIMVMGAIGEADIKNAIAFLARVTAQAQNTSS</sequence>
<evidence type="ECO:0000256" key="1">
    <source>
        <dbReference type="SAM" id="MobiDB-lite"/>
    </source>
</evidence>
<comment type="caution">
    <text evidence="4">The sequence shown here is derived from an EMBL/GenBank/DDBJ whole genome shotgun (WGS) entry which is preliminary data.</text>
</comment>
<dbReference type="AlphaFoldDB" id="F1ZBF2"/>
<dbReference type="OrthoDB" id="9780147at2"/>
<evidence type="ECO:0000259" key="3">
    <source>
        <dbReference type="Pfam" id="PF13462"/>
    </source>
</evidence>
<dbReference type="InterPro" id="IPR036249">
    <property type="entry name" value="Thioredoxin-like_sf"/>
</dbReference>
<feature type="signal peptide" evidence="2">
    <location>
        <begin position="1"/>
        <end position="31"/>
    </location>
</feature>
<evidence type="ECO:0000313" key="4">
    <source>
        <dbReference type="EMBL" id="EGD58150.1"/>
    </source>
</evidence>
<dbReference type="SUPFAM" id="SSF52833">
    <property type="entry name" value="Thioredoxin-like"/>
    <property type="match status" value="1"/>
</dbReference>
<gene>
    <name evidence="4" type="ORF">Y88_0202</name>
</gene>
<keyword evidence="5" id="KW-1185">Reference proteome</keyword>
<proteinExistence type="predicted"/>
<feature type="region of interest" description="Disordered" evidence="1">
    <location>
        <begin position="34"/>
        <end position="57"/>
    </location>
</feature>
<name>F1ZBF2_9SPHN</name>
<feature type="chain" id="PRO_5003277948" description="Thioredoxin-like fold domain-containing protein" evidence="2">
    <location>
        <begin position="32"/>
        <end position="258"/>
    </location>
</feature>
<dbReference type="InParanoid" id="F1ZBF2"/>
<dbReference type="STRING" id="983920.Y88_0202"/>
<feature type="domain" description="Thioredoxin-like fold" evidence="3">
    <location>
        <begin position="65"/>
        <end position="223"/>
    </location>
</feature>
<accession>F1ZBF2</accession>
<protein>
    <recommendedName>
        <fullName evidence="3">Thioredoxin-like fold domain-containing protein</fullName>
    </recommendedName>
</protein>
<dbReference type="EMBL" id="AEWJ01000044">
    <property type="protein sequence ID" value="EGD58150.1"/>
    <property type="molecule type" value="Genomic_DNA"/>
</dbReference>
<organism evidence="4 5">
    <name type="scientific">Novosphingobium nitrogenifigens DSM 19370</name>
    <dbReference type="NCBI Taxonomy" id="983920"/>
    <lineage>
        <taxon>Bacteria</taxon>
        <taxon>Pseudomonadati</taxon>
        <taxon>Pseudomonadota</taxon>
        <taxon>Alphaproteobacteria</taxon>
        <taxon>Sphingomonadales</taxon>
        <taxon>Sphingomonadaceae</taxon>
        <taxon>Novosphingobium</taxon>
    </lineage>
</organism>
<dbReference type="InterPro" id="IPR012336">
    <property type="entry name" value="Thioredoxin-like_fold"/>
</dbReference>
<dbReference type="Proteomes" id="UP000004728">
    <property type="component" value="Unassembled WGS sequence"/>
</dbReference>
<reference evidence="4 5" key="1">
    <citation type="journal article" date="2012" name="J. Bacteriol.">
        <title>Draft Genome Sequence of Novosphingobium nitrogenifigens Y88T.</title>
        <authorList>
            <person name="Strabala T.J."/>
            <person name="Macdonald L."/>
            <person name="Liu V."/>
            <person name="Smit A.M."/>
        </authorList>
    </citation>
    <scope>NUCLEOTIDE SEQUENCE [LARGE SCALE GENOMIC DNA]</scope>
    <source>
        <strain evidence="4 5">DSM 19370</strain>
    </source>
</reference>
<dbReference type="Pfam" id="PF13462">
    <property type="entry name" value="Thioredoxin_4"/>
    <property type="match status" value="1"/>
</dbReference>
<dbReference type="HOGENOM" id="CLU_1077033_0_0_5"/>
<keyword evidence="2" id="KW-0732">Signal</keyword>
<dbReference type="Gene3D" id="3.40.30.10">
    <property type="entry name" value="Glutaredoxin"/>
    <property type="match status" value="1"/>
</dbReference>
<evidence type="ECO:0000256" key="2">
    <source>
        <dbReference type="SAM" id="SignalP"/>
    </source>
</evidence>
<evidence type="ECO:0000313" key="5">
    <source>
        <dbReference type="Proteomes" id="UP000004728"/>
    </source>
</evidence>
<dbReference type="RefSeq" id="WP_008067311.1">
    <property type="nucleotide sequence ID" value="NZ_AQWK01000006.1"/>
</dbReference>
<dbReference type="eggNOG" id="COG1651">
    <property type="taxonomic scope" value="Bacteria"/>
</dbReference>